<dbReference type="Proteomes" id="UP000094801">
    <property type="component" value="Unassembled WGS sequence"/>
</dbReference>
<evidence type="ECO:0000313" key="1">
    <source>
        <dbReference type="EMBL" id="ODV84181.1"/>
    </source>
</evidence>
<gene>
    <name evidence="1" type="ORF">CANARDRAFT_191888</name>
</gene>
<keyword evidence="2" id="KW-1185">Reference proteome</keyword>
<name>A0A1E4SXF3_9ASCO</name>
<dbReference type="OrthoDB" id="4078155at2759"/>
<dbReference type="AlphaFoldDB" id="A0A1E4SXF3"/>
<accession>A0A1E4SXF3</accession>
<sequence length="225" mass="26367">MSFKNDSIQSDITNTYESTQVDTSQSITSTINDDDLKYSQNIIINSQFNNNKDNLIRLIINKNDNLNKKLNKILNIINKSDSKELEFLFIAKNENIQKLITIIEILKQKLNKKQTKQTHNTNFKNDKFAKIDNLNNVYINNTQINLNYSNFKQFNILDYTTIQKSELKGKNSGDFNDLKLNKFIKLPVFYIYLNLNNYNKVDDVPLQYTNKCNRLISDGWTVQNE</sequence>
<proteinExistence type="predicted"/>
<dbReference type="EMBL" id="KV453858">
    <property type="protein sequence ID" value="ODV84181.1"/>
    <property type="molecule type" value="Genomic_DNA"/>
</dbReference>
<protein>
    <submittedName>
        <fullName evidence="1">Uncharacterized protein</fullName>
    </submittedName>
</protein>
<reference evidence="2" key="1">
    <citation type="submission" date="2016-04" db="EMBL/GenBank/DDBJ databases">
        <title>Comparative genomics of biotechnologically important yeasts.</title>
        <authorList>
            <consortium name="DOE Joint Genome Institute"/>
            <person name="Riley R."/>
            <person name="Haridas S."/>
            <person name="Wolfe K.H."/>
            <person name="Lopes M.R."/>
            <person name="Hittinger C.T."/>
            <person name="Goker M."/>
            <person name="Salamov A."/>
            <person name="Wisecaver J."/>
            <person name="Long T.M."/>
            <person name="Aerts A.L."/>
            <person name="Barry K."/>
            <person name="Choi C."/>
            <person name="Clum A."/>
            <person name="Coughlan A.Y."/>
            <person name="Deshpande S."/>
            <person name="Douglass A.P."/>
            <person name="Hanson S.J."/>
            <person name="Klenk H.-P."/>
            <person name="Labutti K."/>
            <person name="Lapidus A."/>
            <person name="Lindquist E."/>
            <person name="Lipzen A."/>
            <person name="Meier-Kolthoff J.P."/>
            <person name="Ohm R.A."/>
            <person name="Otillar R.P."/>
            <person name="Pangilinan J."/>
            <person name="Peng Y."/>
            <person name="Rokas A."/>
            <person name="Rosa C.A."/>
            <person name="Scheuner C."/>
            <person name="Sibirny A.A."/>
            <person name="Slot J.C."/>
            <person name="Stielow J.B."/>
            <person name="Sun H."/>
            <person name="Kurtzman C.P."/>
            <person name="Blackwell M."/>
            <person name="Grigoriev I.V."/>
            <person name="Jeffries T.W."/>
        </authorList>
    </citation>
    <scope>NUCLEOTIDE SEQUENCE [LARGE SCALE GENOMIC DNA]</scope>
    <source>
        <strain evidence="2">NRRL YB-2248</strain>
    </source>
</reference>
<evidence type="ECO:0000313" key="2">
    <source>
        <dbReference type="Proteomes" id="UP000094801"/>
    </source>
</evidence>
<organism evidence="1 2">
    <name type="scientific">[Candida] arabinofermentans NRRL YB-2248</name>
    <dbReference type="NCBI Taxonomy" id="983967"/>
    <lineage>
        <taxon>Eukaryota</taxon>
        <taxon>Fungi</taxon>
        <taxon>Dikarya</taxon>
        <taxon>Ascomycota</taxon>
        <taxon>Saccharomycotina</taxon>
        <taxon>Pichiomycetes</taxon>
        <taxon>Pichiales</taxon>
        <taxon>Pichiaceae</taxon>
        <taxon>Ogataea</taxon>
        <taxon>Ogataea/Candida clade</taxon>
    </lineage>
</organism>